<dbReference type="Pfam" id="PF04090">
    <property type="entry name" value="Rrn11"/>
    <property type="match status" value="1"/>
</dbReference>
<dbReference type="GO" id="GO:0017025">
    <property type="term" value="F:TBP-class protein binding"/>
    <property type="evidence" value="ECO:0007669"/>
    <property type="project" value="TreeGrafter"/>
</dbReference>
<proteinExistence type="predicted"/>
<feature type="region of interest" description="Disordered" evidence="1">
    <location>
        <begin position="95"/>
        <end position="125"/>
    </location>
</feature>
<feature type="compositionally biased region" description="Basic and acidic residues" evidence="1">
    <location>
        <begin position="95"/>
        <end position="105"/>
    </location>
</feature>
<dbReference type="InterPro" id="IPR053029">
    <property type="entry name" value="RNA_pol_I-specific_init_factor"/>
</dbReference>
<dbReference type="GO" id="GO:0001164">
    <property type="term" value="F:RNA polymerase I core promoter sequence-specific DNA binding"/>
    <property type="evidence" value="ECO:0007669"/>
    <property type="project" value="InterPro"/>
</dbReference>
<organism evidence="2 3">
    <name type="scientific">Wickerhamomyces mucosus</name>
    <dbReference type="NCBI Taxonomy" id="1378264"/>
    <lineage>
        <taxon>Eukaryota</taxon>
        <taxon>Fungi</taxon>
        <taxon>Dikarya</taxon>
        <taxon>Ascomycota</taxon>
        <taxon>Saccharomycotina</taxon>
        <taxon>Saccharomycetes</taxon>
        <taxon>Phaffomycetales</taxon>
        <taxon>Wickerhamomycetaceae</taxon>
        <taxon>Wickerhamomyces</taxon>
    </lineage>
</organism>
<name>A0A9P8PNS3_9ASCO</name>
<accession>A0A9P8PNS3</accession>
<sequence>MFDISLENNHSLPRKRELSKLKQKYVEKILNQKSSIEYDIPEKRIHYIDGTKVIDCSNSPSLIKKRRLATEETYEHWHQNLKLNKNINKYLDYQENNHHGNRRNDSNSVDDQNDEDQGNLELEDRSIEDELRQSRMAVKVQFSIESSGFEVLPNLKDAQNNDPLVSAPLPYFKRHIVTVFKLLFLNLMRKNWKIAYKCYSLLLRMNQVDVRAIWPIGLEILQRRAEEEIKLKQPEDIVNDYDLRSFKIPGSNSNLKDEQFSNWLQTFYPINKTINPKLNYIEPLPYRIGTRETSPLFVTNNIWVLIMKKKFDLANEKLSELLLTQPYINDGLIYFLQGLSYYYEAIMLSDSHSEESIDISNVNRIEKLMFDSNAFFEKAKERDFIIPEKIFNNEISLIKSRIAEDSLVKDDSSFESGN</sequence>
<evidence type="ECO:0000313" key="2">
    <source>
        <dbReference type="EMBL" id="KAH3675643.1"/>
    </source>
</evidence>
<evidence type="ECO:0000256" key="1">
    <source>
        <dbReference type="SAM" id="MobiDB-lite"/>
    </source>
</evidence>
<dbReference type="PANTHER" id="PTHR28244">
    <property type="entry name" value="RNA POLYMERASE I-SPECIFIC TRANSCRIPTION INITIATION FACTOR RRN11"/>
    <property type="match status" value="1"/>
</dbReference>
<reference evidence="2" key="1">
    <citation type="journal article" date="2021" name="Open Biol.">
        <title>Shared evolutionary footprints suggest mitochondrial oxidative damage underlies multiple complex I losses in fungi.</title>
        <authorList>
            <person name="Schikora-Tamarit M.A."/>
            <person name="Marcet-Houben M."/>
            <person name="Nosek J."/>
            <person name="Gabaldon T."/>
        </authorList>
    </citation>
    <scope>NUCLEOTIDE SEQUENCE</scope>
    <source>
        <strain evidence="2">CBS6341</strain>
    </source>
</reference>
<dbReference type="Proteomes" id="UP000769528">
    <property type="component" value="Unassembled WGS sequence"/>
</dbReference>
<dbReference type="GO" id="GO:0070860">
    <property type="term" value="C:RNA polymerase I core factor complex"/>
    <property type="evidence" value="ECO:0007669"/>
    <property type="project" value="TreeGrafter"/>
</dbReference>
<dbReference type="GO" id="GO:0001181">
    <property type="term" value="F:RNA polymerase I general transcription initiation factor activity"/>
    <property type="evidence" value="ECO:0007669"/>
    <property type="project" value="InterPro"/>
</dbReference>
<protein>
    <recommendedName>
        <fullName evidence="4">RNA polymerase I-specific transcription initiation factor RRN11</fullName>
    </recommendedName>
</protein>
<comment type="caution">
    <text evidence="2">The sequence shown here is derived from an EMBL/GenBank/DDBJ whole genome shotgun (WGS) entry which is preliminary data.</text>
</comment>
<gene>
    <name evidence="2" type="ORF">WICMUC_002560</name>
</gene>
<reference evidence="2" key="2">
    <citation type="submission" date="2021-01" db="EMBL/GenBank/DDBJ databases">
        <authorList>
            <person name="Schikora-Tamarit M.A."/>
        </authorList>
    </citation>
    <scope>NUCLEOTIDE SEQUENCE</scope>
    <source>
        <strain evidence="2">CBS6341</strain>
    </source>
</reference>
<keyword evidence="3" id="KW-1185">Reference proteome</keyword>
<dbReference type="InterPro" id="IPR007224">
    <property type="entry name" value="TIF_Rrn11"/>
</dbReference>
<dbReference type="GO" id="GO:0042790">
    <property type="term" value="P:nucleolar large rRNA transcription by RNA polymerase I"/>
    <property type="evidence" value="ECO:0007669"/>
    <property type="project" value="TreeGrafter"/>
</dbReference>
<dbReference type="PANTHER" id="PTHR28244:SF1">
    <property type="entry name" value="RNA POLYMERASE I-SPECIFIC TRANSCRIPTION INITIATION FACTOR RRN11"/>
    <property type="match status" value="1"/>
</dbReference>
<evidence type="ECO:0000313" key="3">
    <source>
        <dbReference type="Proteomes" id="UP000769528"/>
    </source>
</evidence>
<dbReference type="OrthoDB" id="2159786at2759"/>
<dbReference type="EMBL" id="JAEUBF010000734">
    <property type="protein sequence ID" value="KAH3675643.1"/>
    <property type="molecule type" value="Genomic_DNA"/>
</dbReference>
<evidence type="ECO:0008006" key="4">
    <source>
        <dbReference type="Google" id="ProtNLM"/>
    </source>
</evidence>
<dbReference type="AlphaFoldDB" id="A0A9P8PNS3"/>